<keyword evidence="4 7" id="KW-0812">Transmembrane</keyword>
<dbReference type="STRING" id="394193.SAMN04489732_108105"/>
<evidence type="ECO:0000256" key="4">
    <source>
        <dbReference type="ARBA" id="ARBA00022692"/>
    </source>
</evidence>
<keyword evidence="3 7" id="KW-1003">Cell membrane</keyword>
<feature type="compositionally biased region" description="Basic and acidic residues" evidence="8">
    <location>
        <begin position="213"/>
        <end position="227"/>
    </location>
</feature>
<protein>
    <submittedName>
        <fullName evidence="10">Membrane protein DedA, SNARE-associated domain</fullName>
    </submittedName>
</protein>
<dbReference type="PANTHER" id="PTHR30353">
    <property type="entry name" value="INNER MEMBRANE PROTEIN DEDA-RELATED"/>
    <property type="match status" value="1"/>
</dbReference>
<comment type="similarity">
    <text evidence="2 7">Belongs to the DedA family.</text>
</comment>
<dbReference type="Proteomes" id="UP000198582">
    <property type="component" value="Unassembled WGS sequence"/>
</dbReference>
<feature type="transmembrane region" description="Helical" evidence="7">
    <location>
        <begin position="175"/>
        <end position="193"/>
    </location>
</feature>
<dbReference type="InterPro" id="IPR032818">
    <property type="entry name" value="DedA-like"/>
</dbReference>
<dbReference type="GO" id="GO:0005886">
    <property type="term" value="C:plasma membrane"/>
    <property type="evidence" value="ECO:0007669"/>
    <property type="project" value="UniProtKB-SubCell"/>
</dbReference>
<evidence type="ECO:0000259" key="9">
    <source>
        <dbReference type="Pfam" id="PF09335"/>
    </source>
</evidence>
<evidence type="ECO:0000256" key="2">
    <source>
        <dbReference type="ARBA" id="ARBA00010792"/>
    </source>
</evidence>
<feature type="domain" description="VTT" evidence="9">
    <location>
        <begin position="38"/>
        <end position="161"/>
    </location>
</feature>
<keyword evidence="5 7" id="KW-1133">Transmembrane helix</keyword>
<evidence type="ECO:0000256" key="7">
    <source>
        <dbReference type="RuleBase" id="RU367016"/>
    </source>
</evidence>
<reference evidence="10 11" key="1">
    <citation type="submission" date="2016-10" db="EMBL/GenBank/DDBJ databases">
        <authorList>
            <person name="de Groot N.N."/>
        </authorList>
    </citation>
    <scope>NUCLEOTIDE SEQUENCE [LARGE SCALE GENOMIC DNA]</scope>
    <source>
        <strain evidence="10 11">DSM 44993</strain>
    </source>
</reference>
<dbReference type="Pfam" id="PF09335">
    <property type="entry name" value="VTT_dom"/>
    <property type="match status" value="1"/>
</dbReference>
<evidence type="ECO:0000256" key="8">
    <source>
        <dbReference type="SAM" id="MobiDB-lite"/>
    </source>
</evidence>
<evidence type="ECO:0000256" key="5">
    <source>
        <dbReference type="ARBA" id="ARBA00022989"/>
    </source>
</evidence>
<comment type="subcellular location">
    <subcellularLocation>
        <location evidence="1 7">Cell membrane</location>
        <topology evidence="1 7">Multi-pass membrane protein</topology>
    </subcellularLocation>
</comment>
<sequence length="266" mass="27750">MELLEHITELLRGALGSPWLWVLVFAVAGLDALLPFMPSETTVVTVAVLLGPDPRWLATLAVVAAAGAWAGDCLAYSVGRAAGPRALARLQRGPSGRQRYEWARAQVRRQAPLLIVAARYLPGGRVASALACGSLGYPPRRFVPLDAAGAALWACYSVLIGLAGGAAFADEPVKGLLLSFLLGLLLVSLIEAIRRLRLRALRSADGRSGPPAGDDRHPQRPAEDGRADGGPGGARPELSEMDCARPGDPPGEGALLQRGGDHGPGS</sequence>
<dbReference type="EMBL" id="FOEF01000008">
    <property type="protein sequence ID" value="SEP41188.1"/>
    <property type="molecule type" value="Genomic_DNA"/>
</dbReference>
<proteinExistence type="inferred from homology"/>
<evidence type="ECO:0000313" key="11">
    <source>
        <dbReference type="Proteomes" id="UP000198582"/>
    </source>
</evidence>
<feature type="transmembrane region" description="Helical" evidence="7">
    <location>
        <begin position="150"/>
        <end position="169"/>
    </location>
</feature>
<feature type="transmembrane region" description="Helical" evidence="7">
    <location>
        <begin position="57"/>
        <end position="79"/>
    </location>
</feature>
<feature type="transmembrane region" description="Helical" evidence="7">
    <location>
        <begin position="20"/>
        <end position="37"/>
    </location>
</feature>
<keyword evidence="6 7" id="KW-0472">Membrane</keyword>
<evidence type="ECO:0000313" key="10">
    <source>
        <dbReference type="EMBL" id="SEP41188.1"/>
    </source>
</evidence>
<organism evidence="10 11">
    <name type="scientific">Amycolatopsis saalfeldensis</name>
    <dbReference type="NCBI Taxonomy" id="394193"/>
    <lineage>
        <taxon>Bacteria</taxon>
        <taxon>Bacillati</taxon>
        <taxon>Actinomycetota</taxon>
        <taxon>Actinomycetes</taxon>
        <taxon>Pseudonocardiales</taxon>
        <taxon>Pseudonocardiaceae</taxon>
        <taxon>Amycolatopsis</taxon>
    </lineage>
</organism>
<evidence type="ECO:0000256" key="6">
    <source>
        <dbReference type="ARBA" id="ARBA00023136"/>
    </source>
</evidence>
<feature type="region of interest" description="Disordered" evidence="8">
    <location>
        <begin position="204"/>
        <end position="266"/>
    </location>
</feature>
<dbReference type="PANTHER" id="PTHR30353:SF0">
    <property type="entry name" value="TRANSMEMBRANE PROTEIN"/>
    <property type="match status" value="1"/>
</dbReference>
<name>A0A1H8XPG3_9PSEU</name>
<accession>A0A1H8XPG3</accession>
<dbReference type="InterPro" id="IPR032816">
    <property type="entry name" value="VTT_dom"/>
</dbReference>
<dbReference type="RefSeq" id="WP_245787398.1">
    <property type="nucleotide sequence ID" value="NZ_FOEF01000008.1"/>
</dbReference>
<evidence type="ECO:0000256" key="1">
    <source>
        <dbReference type="ARBA" id="ARBA00004651"/>
    </source>
</evidence>
<dbReference type="AlphaFoldDB" id="A0A1H8XPG3"/>
<keyword evidence="11" id="KW-1185">Reference proteome</keyword>
<evidence type="ECO:0000256" key="3">
    <source>
        <dbReference type="ARBA" id="ARBA00022475"/>
    </source>
</evidence>
<gene>
    <name evidence="10" type="ORF">SAMN04489732_108105</name>
</gene>